<accession>A0A0F9AQX2</accession>
<feature type="non-terminal residue" evidence="2">
    <location>
        <position position="105"/>
    </location>
</feature>
<feature type="domain" description="Methyltransferase" evidence="1">
    <location>
        <begin position="58"/>
        <end position="99"/>
    </location>
</feature>
<organism evidence="2">
    <name type="scientific">marine sediment metagenome</name>
    <dbReference type="NCBI Taxonomy" id="412755"/>
    <lineage>
        <taxon>unclassified sequences</taxon>
        <taxon>metagenomes</taxon>
        <taxon>ecological metagenomes</taxon>
    </lineage>
</organism>
<dbReference type="Gene3D" id="3.40.50.150">
    <property type="entry name" value="Vaccinia Virus protein VP39"/>
    <property type="match status" value="1"/>
</dbReference>
<proteinExistence type="predicted"/>
<dbReference type="SUPFAM" id="SSF53335">
    <property type="entry name" value="S-adenosyl-L-methionine-dependent methyltransferases"/>
    <property type="match status" value="1"/>
</dbReference>
<reference evidence="2" key="1">
    <citation type="journal article" date="2015" name="Nature">
        <title>Complex archaea that bridge the gap between prokaryotes and eukaryotes.</title>
        <authorList>
            <person name="Spang A."/>
            <person name="Saw J.H."/>
            <person name="Jorgensen S.L."/>
            <person name="Zaremba-Niedzwiedzka K."/>
            <person name="Martijn J."/>
            <person name="Lind A.E."/>
            <person name="van Eijk R."/>
            <person name="Schleper C."/>
            <person name="Guy L."/>
            <person name="Ettema T.J."/>
        </authorList>
    </citation>
    <scope>NUCLEOTIDE SEQUENCE</scope>
</reference>
<evidence type="ECO:0000259" key="1">
    <source>
        <dbReference type="Pfam" id="PF13847"/>
    </source>
</evidence>
<comment type="caution">
    <text evidence="2">The sequence shown here is derived from an EMBL/GenBank/DDBJ whole genome shotgun (WGS) entry which is preliminary data.</text>
</comment>
<name>A0A0F9AQX2_9ZZZZ</name>
<sequence length="105" mass="11676">MPQFETLQDAANANTPEGLDYYWANVDHDAYFNAARMNQYLEVIEYVAHIYKCVPPNGLKVLDAGCGPGYFLQQFSGVFPRSTLMGIDYAVSAIEHAAKIVPDAR</sequence>
<dbReference type="EMBL" id="LAZR01056243">
    <property type="protein sequence ID" value="KKK74596.1"/>
    <property type="molecule type" value="Genomic_DNA"/>
</dbReference>
<dbReference type="AlphaFoldDB" id="A0A0F9AQX2"/>
<dbReference type="InterPro" id="IPR029063">
    <property type="entry name" value="SAM-dependent_MTases_sf"/>
</dbReference>
<protein>
    <recommendedName>
        <fullName evidence="1">Methyltransferase domain-containing protein</fullName>
    </recommendedName>
</protein>
<evidence type="ECO:0000313" key="2">
    <source>
        <dbReference type="EMBL" id="KKK74596.1"/>
    </source>
</evidence>
<gene>
    <name evidence="2" type="ORF">LCGC14_2882180</name>
</gene>
<dbReference type="Pfam" id="PF13847">
    <property type="entry name" value="Methyltransf_31"/>
    <property type="match status" value="1"/>
</dbReference>
<dbReference type="InterPro" id="IPR025714">
    <property type="entry name" value="Methyltranfer_dom"/>
</dbReference>